<evidence type="ECO:0000313" key="2">
    <source>
        <dbReference type="Proteomes" id="UP000322234"/>
    </source>
</evidence>
<comment type="caution">
    <text evidence="1">The sequence shown here is derived from an EMBL/GenBank/DDBJ whole genome shotgun (WGS) entry which is preliminary data.</text>
</comment>
<evidence type="ECO:0000313" key="1">
    <source>
        <dbReference type="EMBL" id="MXQ89590.1"/>
    </source>
</evidence>
<sequence>MGLDLEFLSDGKMQQQHTLGLRRRVIRVKRPEEVRPFEGALRILPACWGPSSRLPQRFGRPPPERSLTLPLVCLFLGPFKKGNLGPLSVEAMSSELIVTGEGDNRFRGKEYLGCPESQDVRVDFFALCRLVVNHPVPSPYISSLVKPSSVPCVKRNGTWGMFVVDKPAMP</sequence>
<reference evidence="1" key="1">
    <citation type="submission" date="2019-10" db="EMBL/GenBank/DDBJ databases">
        <title>The sequence and de novo assembly of the wild yak genome.</title>
        <authorList>
            <person name="Liu Y."/>
        </authorList>
    </citation>
    <scope>NUCLEOTIDE SEQUENCE [LARGE SCALE GENOMIC DNA]</scope>
    <source>
        <strain evidence="1">WY2019</strain>
    </source>
</reference>
<name>A0A6B0RHQ0_9CETA</name>
<protein>
    <submittedName>
        <fullName evidence="1">Uncharacterized protein</fullName>
    </submittedName>
</protein>
<accession>A0A6B0RHQ0</accession>
<dbReference type="AlphaFoldDB" id="A0A6B0RHQ0"/>
<proteinExistence type="predicted"/>
<organism evidence="1 2">
    <name type="scientific">Bos mutus</name>
    <name type="common">wild yak</name>
    <dbReference type="NCBI Taxonomy" id="72004"/>
    <lineage>
        <taxon>Eukaryota</taxon>
        <taxon>Metazoa</taxon>
        <taxon>Chordata</taxon>
        <taxon>Craniata</taxon>
        <taxon>Vertebrata</taxon>
        <taxon>Euteleostomi</taxon>
        <taxon>Mammalia</taxon>
        <taxon>Eutheria</taxon>
        <taxon>Laurasiatheria</taxon>
        <taxon>Artiodactyla</taxon>
        <taxon>Ruminantia</taxon>
        <taxon>Pecora</taxon>
        <taxon>Bovidae</taxon>
        <taxon>Bovinae</taxon>
        <taxon>Bos</taxon>
    </lineage>
</organism>
<gene>
    <name evidence="1" type="ORF">E5288_WYG022159</name>
</gene>
<keyword evidence="2" id="KW-1185">Reference proteome</keyword>
<dbReference type="EMBL" id="VBQZ03000057">
    <property type="protein sequence ID" value="MXQ89590.1"/>
    <property type="molecule type" value="Genomic_DNA"/>
</dbReference>
<dbReference type="Proteomes" id="UP000322234">
    <property type="component" value="Unassembled WGS sequence"/>
</dbReference>